<comment type="caution">
    <text evidence="4">The sequence shown here is derived from an EMBL/GenBank/DDBJ whole genome shotgun (WGS) entry which is preliminary data.</text>
</comment>
<keyword evidence="1" id="KW-0472">Membrane</keyword>
<dbReference type="Proteomes" id="UP000054805">
    <property type="component" value="Unassembled WGS sequence"/>
</dbReference>
<sequence>MQSLQIESDDKIVISKVFLVCLGVFSAVLETISTKTYLSPNKTLMSAIHISFEKMKTMMKQNLVDGLRVTAKGKYFCKGCVINLMTWKIYTKETERQQIVHGEILYTDVLYPSISWWKSLFYLLQK</sequence>
<gene>
    <name evidence="2" type="ORF">T4A_7599</name>
    <name evidence="3" type="ORF">T4B_8220</name>
    <name evidence="4" type="ORF">T4C_10531</name>
</gene>
<keyword evidence="1" id="KW-0812">Transmembrane</keyword>
<accession>A0A0V1K0U6</accession>
<keyword evidence="6" id="KW-1185">Reference proteome</keyword>
<evidence type="ECO:0000313" key="3">
    <source>
        <dbReference type="EMBL" id="KRZ25525.1"/>
    </source>
</evidence>
<dbReference type="EMBL" id="JYDR01000014">
    <property type="protein sequence ID" value="KRY76002.1"/>
    <property type="molecule type" value="Genomic_DNA"/>
</dbReference>
<evidence type="ECO:0000313" key="2">
    <source>
        <dbReference type="EMBL" id="KRY76002.1"/>
    </source>
</evidence>
<evidence type="ECO:0000256" key="1">
    <source>
        <dbReference type="SAM" id="Phobius"/>
    </source>
</evidence>
<evidence type="ECO:0000313" key="5">
    <source>
        <dbReference type="Proteomes" id="UP000054632"/>
    </source>
</evidence>
<dbReference type="EMBL" id="JYDV01000025">
    <property type="protein sequence ID" value="KRZ40712.1"/>
    <property type="molecule type" value="Genomic_DNA"/>
</dbReference>
<keyword evidence="1" id="KW-1133">Transmembrane helix</keyword>
<feature type="transmembrane region" description="Helical" evidence="1">
    <location>
        <begin position="12"/>
        <end position="32"/>
    </location>
</feature>
<name>A0A0V1K0U6_TRIPS</name>
<dbReference type="EMBL" id="JYDS01000100">
    <property type="protein sequence ID" value="KRZ25525.1"/>
    <property type="molecule type" value="Genomic_DNA"/>
</dbReference>
<evidence type="ECO:0000313" key="6">
    <source>
        <dbReference type="Proteomes" id="UP000054805"/>
    </source>
</evidence>
<protein>
    <submittedName>
        <fullName evidence="4">Uncharacterized protein</fullName>
    </submittedName>
</protein>
<dbReference type="Proteomes" id="UP000054632">
    <property type="component" value="Unassembled WGS sequence"/>
</dbReference>
<dbReference type="Proteomes" id="UP000054826">
    <property type="component" value="Unassembled WGS sequence"/>
</dbReference>
<organism evidence="4 7">
    <name type="scientific">Trichinella pseudospiralis</name>
    <name type="common">Parasitic roundworm</name>
    <dbReference type="NCBI Taxonomy" id="6337"/>
    <lineage>
        <taxon>Eukaryota</taxon>
        <taxon>Metazoa</taxon>
        <taxon>Ecdysozoa</taxon>
        <taxon>Nematoda</taxon>
        <taxon>Enoplea</taxon>
        <taxon>Dorylaimia</taxon>
        <taxon>Trichinellida</taxon>
        <taxon>Trichinellidae</taxon>
        <taxon>Trichinella</taxon>
    </lineage>
</organism>
<reference evidence="5 6" key="1">
    <citation type="submission" date="2015-01" db="EMBL/GenBank/DDBJ databases">
        <title>Evolution of Trichinella species and genotypes.</title>
        <authorList>
            <person name="Korhonen P.K."/>
            <person name="Edoardo P."/>
            <person name="Giuseppe L.R."/>
            <person name="Gasser R.B."/>
        </authorList>
    </citation>
    <scope>NUCLEOTIDE SEQUENCE [LARGE SCALE GENOMIC DNA]</scope>
    <source>
        <strain evidence="2">ISS13</strain>
        <strain evidence="4">ISS176</strain>
        <strain evidence="3">ISS588</strain>
    </source>
</reference>
<dbReference type="AlphaFoldDB" id="A0A0V1K0U6"/>
<proteinExistence type="predicted"/>
<evidence type="ECO:0000313" key="4">
    <source>
        <dbReference type="EMBL" id="KRZ40712.1"/>
    </source>
</evidence>
<evidence type="ECO:0000313" key="7">
    <source>
        <dbReference type="Proteomes" id="UP000054826"/>
    </source>
</evidence>